<keyword evidence="3" id="KW-0813">Transport</keyword>
<organism evidence="9 10">
    <name type="scientific">Streptococcus anginosus</name>
    <dbReference type="NCBI Taxonomy" id="1328"/>
    <lineage>
        <taxon>Bacteria</taxon>
        <taxon>Bacillati</taxon>
        <taxon>Bacillota</taxon>
        <taxon>Bacilli</taxon>
        <taxon>Lactobacillales</taxon>
        <taxon>Streptococcaceae</taxon>
        <taxon>Streptococcus</taxon>
        <taxon>Streptococcus anginosus group</taxon>
    </lineage>
</organism>
<evidence type="ECO:0000313" key="10">
    <source>
        <dbReference type="Proteomes" id="UP001208853"/>
    </source>
</evidence>
<dbReference type="Pfam" id="PF01032">
    <property type="entry name" value="FecCD"/>
    <property type="match status" value="1"/>
</dbReference>
<sequence length="51" mass="5562">MCVFGAGILTVCDLVSRTLIAPFEIPVSLILGTLGAAVFIFLILRQRRRLS</sequence>
<keyword evidence="4" id="KW-1003">Cell membrane</keyword>
<dbReference type="GO" id="GO:0033214">
    <property type="term" value="P:siderophore-iron import into cell"/>
    <property type="evidence" value="ECO:0007669"/>
    <property type="project" value="TreeGrafter"/>
</dbReference>
<keyword evidence="7 8" id="KW-0472">Membrane</keyword>
<evidence type="ECO:0000256" key="6">
    <source>
        <dbReference type="ARBA" id="ARBA00022989"/>
    </source>
</evidence>
<dbReference type="SUPFAM" id="SSF81345">
    <property type="entry name" value="ABC transporter involved in vitamin B12 uptake, BtuC"/>
    <property type="match status" value="1"/>
</dbReference>
<evidence type="ECO:0000256" key="1">
    <source>
        <dbReference type="ARBA" id="ARBA00004651"/>
    </source>
</evidence>
<dbReference type="InterPro" id="IPR000522">
    <property type="entry name" value="ABC_transptr_permease_BtuC"/>
</dbReference>
<evidence type="ECO:0000256" key="4">
    <source>
        <dbReference type="ARBA" id="ARBA00022475"/>
    </source>
</evidence>
<dbReference type="GO" id="GO:0022857">
    <property type="term" value="F:transmembrane transporter activity"/>
    <property type="evidence" value="ECO:0007669"/>
    <property type="project" value="InterPro"/>
</dbReference>
<evidence type="ECO:0000256" key="2">
    <source>
        <dbReference type="ARBA" id="ARBA00007935"/>
    </source>
</evidence>
<proteinExistence type="inferred from homology"/>
<comment type="subcellular location">
    <subcellularLocation>
        <location evidence="1">Cell membrane</location>
        <topology evidence="1">Multi-pass membrane protein</topology>
    </subcellularLocation>
</comment>
<dbReference type="AlphaFoldDB" id="A0AAW5TEX8"/>
<evidence type="ECO:0000256" key="7">
    <source>
        <dbReference type="ARBA" id="ARBA00023136"/>
    </source>
</evidence>
<protein>
    <submittedName>
        <fullName evidence="9">Iron chelate uptake ABC transporter family permease subunit</fullName>
    </submittedName>
</protein>
<reference evidence="9" key="1">
    <citation type="submission" date="2022-10" db="EMBL/GenBank/DDBJ databases">
        <title>Comparative genomic study of S. anginosus.</title>
        <authorList>
            <person name="Prasad A."/>
            <person name="Ene A."/>
            <person name="Jablonska S."/>
            <person name="Du J."/>
            <person name="Wolfe A.J."/>
            <person name="Putonti C."/>
        </authorList>
    </citation>
    <scope>NUCLEOTIDE SEQUENCE</scope>
    <source>
        <strain evidence="9">UMB6888</strain>
    </source>
</reference>
<evidence type="ECO:0000256" key="8">
    <source>
        <dbReference type="SAM" id="Phobius"/>
    </source>
</evidence>
<feature type="transmembrane region" description="Helical" evidence="8">
    <location>
        <begin position="27"/>
        <end position="44"/>
    </location>
</feature>
<name>A0AAW5TEX8_STRAP</name>
<evidence type="ECO:0000313" key="9">
    <source>
        <dbReference type="EMBL" id="MCW1073697.1"/>
    </source>
</evidence>
<dbReference type="InterPro" id="IPR037294">
    <property type="entry name" value="ABC_BtuC-like"/>
</dbReference>
<dbReference type="Gene3D" id="1.10.3470.10">
    <property type="entry name" value="ABC transporter involved in vitamin B12 uptake, BtuC"/>
    <property type="match status" value="1"/>
</dbReference>
<evidence type="ECO:0000256" key="5">
    <source>
        <dbReference type="ARBA" id="ARBA00022692"/>
    </source>
</evidence>
<keyword evidence="6 8" id="KW-1133">Transmembrane helix</keyword>
<keyword evidence="5 8" id="KW-0812">Transmembrane</keyword>
<comment type="caution">
    <text evidence="9">The sequence shown here is derived from an EMBL/GenBank/DDBJ whole genome shotgun (WGS) entry which is preliminary data.</text>
</comment>
<dbReference type="PANTHER" id="PTHR30472">
    <property type="entry name" value="FERRIC ENTEROBACTIN TRANSPORT SYSTEM PERMEASE PROTEIN"/>
    <property type="match status" value="1"/>
</dbReference>
<dbReference type="PANTHER" id="PTHR30472:SF27">
    <property type="entry name" value="PETROBACTIN IMPORT SYSTEM PERMEASE PROTEIN YCLN"/>
    <property type="match status" value="1"/>
</dbReference>
<gene>
    <name evidence="9" type="ORF">OJ930_12035</name>
</gene>
<dbReference type="EMBL" id="JAPAIK010000473">
    <property type="protein sequence ID" value="MCW1073697.1"/>
    <property type="molecule type" value="Genomic_DNA"/>
</dbReference>
<dbReference type="GO" id="GO:0005886">
    <property type="term" value="C:plasma membrane"/>
    <property type="evidence" value="ECO:0007669"/>
    <property type="project" value="UniProtKB-SubCell"/>
</dbReference>
<dbReference type="Proteomes" id="UP001208853">
    <property type="component" value="Unassembled WGS sequence"/>
</dbReference>
<accession>A0AAW5TEX8</accession>
<evidence type="ECO:0000256" key="3">
    <source>
        <dbReference type="ARBA" id="ARBA00022448"/>
    </source>
</evidence>
<comment type="similarity">
    <text evidence="2">Belongs to the binding-protein-dependent transport system permease family. FecCD subfamily.</text>
</comment>